<comment type="caution">
    <text evidence="1">The sequence shown here is derived from an EMBL/GenBank/DDBJ whole genome shotgun (WGS) entry which is preliminary data.</text>
</comment>
<reference evidence="1 2" key="1">
    <citation type="submission" date="2016-08" db="EMBL/GenBank/DDBJ databases">
        <title>A Parts List for Fungal Cellulosomes Revealed by Comparative Genomics.</title>
        <authorList>
            <consortium name="DOE Joint Genome Institute"/>
            <person name="Haitjema C.H."/>
            <person name="Gilmore S.P."/>
            <person name="Henske J.K."/>
            <person name="Solomon K.V."/>
            <person name="De Groot R."/>
            <person name="Kuo A."/>
            <person name="Mondo S.J."/>
            <person name="Salamov A.A."/>
            <person name="Labutti K."/>
            <person name="Zhao Z."/>
            <person name="Chiniquy J."/>
            <person name="Barry K."/>
            <person name="Brewer H.M."/>
            <person name="Purvine S.O."/>
            <person name="Wright A.T."/>
            <person name="Boxma B."/>
            <person name="Van Alen T."/>
            <person name="Hackstein J.H."/>
            <person name="Baker S.E."/>
            <person name="Grigoriev I.V."/>
            <person name="O'Malley M.A."/>
        </authorList>
    </citation>
    <scope>NUCLEOTIDE SEQUENCE [LARGE SCALE GENOMIC DNA]</scope>
    <source>
        <strain evidence="1 2">G1</strain>
    </source>
</reference>
<organism evidence="1 2">
    <name type="scientific">Neocallimastix californiae</name>
    <dbReference type="NCBI Taxonomy" id="1754190"/>
    <lineage>
        <taxon>Eukaryota</taxon>
        <taxon>Fungi</taxon>
        <taxon>Fungi incertae sedis</taxon>
        <taxon>Chytridiomycota</taxon>
        <taxon>Chytridiomycota incertae sedis</taxon>
        <taxon>Neocallimastigomycetes</taxon>
        <taxon>Neocallimastigales</taxon>
        <taxon>Neocallimastigaceae</taxon>
        <taxon>Neocallimastix</taxon>
    </lineage>
</organism>
<dbReference type="Proteomes" id="UP000193920">
    <property type="component" value="Unassembled WGS sequence"/>
</dbReference>
<evidence type="ECO:0000313" key="2">
    <source>
        <dbReference type="Proteomes" id="UP000193920"/>
    </source>
</evidence>
<protein>
    <recommendedName>
        <fullName evidence="3">Periplasmic binding protein-like II</fullName>
    </recommendedName>
</protein>
<evidence type="ECO:0000313" key="1">
    <source>
        <dbReference type="EMBL" id="ORY84043.1"/>
    </source>
</evidence>
<dbReference type="InterPro" id="IPR006059">
    <property type="entry name" value="SBP"/>
</dbReference>
<dbReference type="SUPFAM" id="SSF53850">
    <property type="entry name" value="Periplasmic binding protein-like II"/>
    <property type="match status" value="1"/>
</dbReference>
<name>A0A1Y2FJC7_9FUNG</name>
<sequence length="646" mass="76680">MIIITIIICRANIKYSVICYYEDIEKSNSEKDILVLWNTSIYEKYHSSIFYANAFPIFYNQIKKKKKNKPFCLRIDSAGWYDNSYKEICKDESMDCPDLIVLGSTQLTQRYFNGDTLNLNKYFNKYFIKTGNSFENILFKYAFYDYRIDNNWLAVPIIIDYRTITFNMTTFNYCIKKGYNLHYPPPYSDYWGSDYKKTWTWEKIFEYAGIISKCIGYPGFNLYRYSNNEVLKFFVSLCNALNIPFISENDKLKTKTCGFRGAEYIKKLKILKDIVENNYMEKPVTDQITYIKRQNDDNESNFIYSKELNGLSFFPTLYTKYDDVKNTFIPGSSFLGGSGIIITKKSKYPDEAFEFIEILINENYSFITDINKNMITPYENIPSQHCIKSKINQNNNISKKENCNSLLRINGTYPYYYIYNNITNIVYISHISINSERGISIVTNNKLNYENINILFQNKNYTCENKVDYDKNYITYYDKYKIEIPINYNETIILKLMEDNINNIHDQNIEIECQICEDTLKKSKPLQFPFSNFYEIGNLEKDSPIQHFFERLFNFKNSNETFEDIINYTCDDIEKSLFPKCQYQSDIIFEFAKCDSKIKKKLIIYKNCIFEENSKLPKYEDCFYTPYTNKNGLILGISKQKRAMRL</sequence>
<gene>
    <name evidence="1" type="ORF">LY90DRAFT_240760</name>
</gene>
<accession>A0A1Y2FJC7</accession>
<evidence type="ECO:0008006" key="3">
    <source>
        <dbReference type="Google" id="ProtNLM"/>
    </source>
</evidence>
<dbReference type="Gene3D" id="3.40.190.10">
    <property type="entry name" value="Periplasmic binding protein-like II"/>
    <property type="match status" value="1"/>
</dbReference>
<dbReference type="Pfam" id="PF01547">
    <property type="entry name" value="SBP_bac_1"/>
    <property type="match status" value="1"/>
</dbReference>
<proteinExistence type="predicted"/>
<dbReference type="AlphaFoldDB" id="A0A1Y2FJC7"/>
<keyword evidence="2" id="KW-1185">Reference proteome</keyword>
<dbReference type="STRING" id="1754190.A0A1Y2FJC7"/>
<dbReference type="EMBL" id="MCOG01000006">
    <property type="protein sequence ID" value="ORY84043.1"/>
    <property type="molecule type" value="Genomic_DNA"/>
</dbReference>